<feature type="active site" description="Nucleophile" evidence="4">
    <location>
        <position position="38"/>
    </location>
</feature>
<dbReference type="Pfam" id="PF01734">
    <property type="entry name" value="Patatin"/>
    <property type="match status" value="1"/>
</dbReference>
<feature type="short sequence motif" description="GXSXG" evidence="4">
    <location>
        <begin position="36"/>
        <end position="40"/>
    </location>
</feature>
<dbReference type="InterPro" id="IPR050301">
    <property type="entry name" value="NTE"/>
</dbReference>
<dbReference type="Proteomes" id="UP000242850">
    <property type="component" value="Unassembled WGS sequence"/>
</dbReference>
<dbReference type="Gene3D" id="3.40.1090.10">
    <property type="entry name" value="Cytosolic phospholipase A2 catalytic domain"/>
    <property type="match status" value="1"/>
</dbReference>
<evidence type="ECO:0000313" key="6">
    <source>
        <dbReference type="EMBL" id="SEF92200.1"/>
    </source>
</evidence>
<dbReference type="InterPro" id="IPR016035">
    <property type="entry name" value="Acyl_Trfase/lysoPLipase"/>
</dbReference>
<evidence type="ECO:0000256" key="4">
    <source>
        <dbReference type="PROSITE-ProRule" id="PRU01161"/>
    </source>
</evidence>
<name>A0A1H5VYB0_9CLOT</name>
<dbReference type="GO" id="GO:0016042">
    <property type="term" value="P:lipid catabolic process"/>
    <property type="evidence" value="ECO:0007669"/>
    <property type="project" value="UniProtKB-UniRule"/>
</dbReference>
<proteinExistence type="predicted"/>
<dbReference type="PANTHER" id="PTHR14226:SF57">
    <property type="entry name" value="BLR7027 PROTEIN"/>
    <property type="match status" value="1"/>
</dbReference>
<evidence type="ECO:0000313" key="7">
    <source>
        <dbReference type="Proteomes" id="UP000242850"/>
    </source>
</evidence>
<dbReference type="RefSeq" id="WP_103896285.1">
    <property type="nucleotide sequence ID" value="NZ_FNUK01000016.1"/>
</dbReference>
<evidence type="ECO:0000256" key="2">
    <source>
        <dbReference type="ARBA" id="ARBA00022963"/>
    </source>
</evidence>
<gene>
    <name evidence="6" type="ORF">SAMN05660865_01335</name>
</gene>
<dbReference type="AlphaFoldDB" id="A0A1H5VYB0"/>
<dbReference type="InterPro" id="IPR002641">
    <property type="entry name" value="PNPLA_dom"/>
</dbReference>
<feature type="active site" description="Proton acceptor" evidence="4">
    <location>
        <position position="167"/>
    </location>
</feature>
<keyword evidence="3 4" id="KW-0443">Lipid metabolism</keyword>
<feature type="short sequence motif" description="GXGXXG" evidence="4">
    <location>
        <begin position="9"/>
        <end position="14"/>
    </location>
</feature>
<dbReference type="GO" id="GO:0016787">
    <property type="term" value="F:hydrolase activity"/>
    <property type="evidence" value="ECO:0007669"/>
    <property type="project" value="UniProtKB-UniRule"/>
</dbReference>
<dbReference type="PANTHER" id="PTHR14226">
    <property type="entry name" value="NEUROPATHY TARGET ESTERASE/SWISS CHEESE D.MELANOGASTER"/>
    <property type="match status" value="1"/>
</dbReference>
<sequence length="249" mass="28583">MQYGLCLTGGGAKGAFQAGIIKYLKEKDINIKIITGTSIGAINAYFMMKNQYEKLYEFWNNMDGKKYASYLDKVVDNSKIIDELYKLEGEDKKIEKVYVNYVFVKKSSLHEVIVDIKNKSQAEALECVKASSLLPFSKDVEKFDTKILFEKFKNDVSLGLYDGFKLDGGILNNCLLEPFKKHKVDKIIIIGLKSTFEVPEDIYNYYKKEDLIVFKPCFNTNPEDTIKFEKDFCCDLFKKGYDIALKKGV</sequence>
<reference evidence="7" key="1">
    <citation type="submission" date="2016-10" db="EMBL/GenBank/DDBJ databases">
        <authorList>
            <person name="Varghese N."/>
            <person name="Submissions S."/>
        </authorList>
    </citation>
    <scope>NUCLEOTIDE SEQUENCE [LARGE SCALE GENOMIC DNA]</scope>
    <source>
        <strain evidence="7">DSM 5463</strain>
    </source>
</reference>
<keyword evidence="2 4" id="KW-0442">Lipid degradation</keyword>
<keyword evidence="1 4" id="KW-0378">Hydrolase</keyword>
<organism evidence="6 7">
    <name type="scientific">Caloramator fervidus</name>
    <dbReference type="NCBI Taxonomy" id="29344"/>
    <lineage>
        <taxon>Bacteria</taxon>
        <taxon>Bacillati</taxon>
        <taxon>Bacillota</taxon>
        <taxon>Clostridia</taxon>
        <taxon>Eubacteriales</taxon>
        <taxon>Clostridiaceae</taxon>
        <taxon>Caloramator</taxon>
    </lineage>
</organism>
<dbReference type="PROSITE" id="PS51635">
    <property type="entry name" value="PNPLA"/>
    <property type="match status" value="1"/>
</dbReference>
<evidence type="ECO:0000259" key="5">
    <source>
        <dbReference type="PROSITE" id="PS51635"/>
    </source>
</evidence>
<dbReference type="OrthoDB" id="9770965at2"/>
<dbReference type="SUPFAM" id="SSF52151">
    <property type="entry name" value="FabD/lysophospholipase-like"/>
    <property type="match status" value="1"/>
</dbReference>
<keyword evidence="7" id="KW-1185">Reference proteome</keyword>
<protein>
    <submittedName>
        <fullName evidence="6">Patatin-like phospholipase</fullName>
    </submittedName>
</protein>
<feature type="short sequence motif" description="DGA/G" evidence="4">
    <location>
        <begin position="167"/>
        <end position="169"/>
    </location>
</feature>
<evidence type="ECO:0000256" key="3">
    <source>
        <dbReference type="ARBA" id="ARBA00023098"/>
    </source>
</evidence>
<dbReference type="EMBL" id="FNUK01000016">
    <property type="protein sequence ID" value="SEF92200.1"/>
    <property type="molecule type" value="Genomic_DNA"/>
</dbReference>
<evidence type="ECO:0000256" key="1">
    <source>
        <dbReference type="ARBA" id="ARBA00022801"/>
    </source>
</evidence>
<feature type="domain" description="PNPLA" evidence="5">
    <location>
        <begin position="5"/>
        <end position="180"/>
    </location>
</feature>
<accession>A0A1H5VYB0</accession>